<reference evidence="5" key="2">
    <citation type="submission" date="2020-02" db="EMBL/GenBank/DDBJ databases">
        <title>Esox lucius (northern pike) genome, fEsoLuc1, primary haplotype.</title>
        <authorList>
            <person name="Myers G."/>
            <person name="Karagic N."/>
            <person name="Meyer A."/>
            <person name="Pippel M."/>
            <person name="Reichard M."/>
            <person name="Winkler S."/>
            <person name="Tracey A."/>
            <person name="Sims Y."/>
            <person name="Howe K."/>
            <person name="Rhie A."/>
            <person name="Formenti G."/>
            <person name="Durbin R."/>
            <person name="Fedrigo O."/>
            <person name="Jarvis E.D."/>
        </authorList>
    </citation>
    <scope>NUCLEOTIDE SEQUENCE [LARGE SCALE GENOMIC DNA]</scope>
</reference>
<feature type="region of interest" description="Disordered" evidence="3">
    <location>
        <begin position="676"/>
        <end position="701"/>
    </location>
</feature>
<dbReference type="STRING" id="8010.ENSELUP00000001952"/>
<reference evidence="6" key="1">
    <citation type="journal article" date="2014" name="PLoS ONE">
        <title>The genome and linkage map of the northern pike (Esox lucius): conserved synteny revealed between the salmonid sister group and the Neoteleostei.</title>
        <authorList>
            <person name="Rondeau E.B."/>
            <person name="Minkley D.R."/>
            <person name="Leong J.S."/>
            <person name="Messmer A.M."/>
            <person name="Jantzen J.R."/>
            <person name="von Schalburg K.R."/>
            <person name="Lemon C."/>
            <person name="Bird N.H."/>
            <person name="Koop B.F."/>
        </authorList>
    </citation>
    <scope>NUCLEOTIDE SEQUENCE</scope>
</reference>
<keyword evidence="1 2" id="KW-0175">Coiled coil</keyword>
<evidence type="ECO:0000259" key="4">
    <source>
        <dbReference type="Pfam" id="PF14818"/>
    </source>
</evidence>
<proteinExistence type="predicted"/>
<feature type="compositionally biased region" description="Basic and acidic residues" evidence="3">
    <location>
        <begin position="204"/>
        <end position="217"/>
    </location>
</feature>
<feature type="compositionally biased region" description="Basic and acidic residues" evidence="3">
    <location>
        <begin position="680"/>
        <end position="693"/>
    </location>
</feature>
<feature type="region of interest" description="Disordered" evidence="3">
    <location>
        <begin position="747"/>
        <end position="768"/>
    </location>
</feature>
<feature type="region of interest" description="Disordered" evidence="3">
    <location>
        <begin position="780"/>
        <end position="820"/>
    </location>
</feature>
<feature type="compositionally biased region" description="Pro residues" evidence="3">
    <location>
        <begin position="534"/>
        <end position="547"/>
    </location>
</feature>
<evidence type="ECO:0000256" key="2">
    <source>
        <dbReference type="SAM" id="Coils"/>
    </source>
</evidence>
<dbReference type="Pfam" id="PF14818">
    <property type="entry name" value="SOGA1-2-like_CC"/>
    <property type="match status" value="1"/>
</dbReference>
<accession>A0A3P8XFT4</accession>
<dbReference type="InParanoid" id="A0A3P8XFT4"/>
<feature type="compositionally biased region" description="Pro residues" evidence="3">
    <location>
        <begin position="1023"/>
        <end position="1041"/>
    </location>
</feature>
<feature type="compositionally biased region" description="Low complexity" evidence="3">
    <location>
        <begin position="1144"/>
        <end position="1166"/>
    </location>
</feature>
<dbReference type="InterPro" id="IPR027882">
    <property type="entry name" value="SOGA1/2-like_CC"/>
</dbReference>
<dbReference type="FunCoup" id="A0A3P8XFT4">
    <property type="interactions" value="543"/>
</dbReference>
<dbReference type="OMA" id="VHDKEEW"/>
<feature type="compositionally biased region" description="Polar residues" evidence="3">
    <location>
        <begin position="1057"/>
        <end position="1066"/>
    </location>
</feature>
<feature type="region of interest" description="Disordered" evidence="3">
    <location>
        <begin position="311"/>
        <end position="372"/>
    </location>
</feature>
<feature type="compositionally biased region" description="Low complexity" evidence="3">
    <location>
        <begin position="329"/>
        <end position="340"/>
    </location>
</feature>
<feature type="region of interest" description="Disordered" evidence="3">
    <location>
        <begin position="1124"/>
        <end position="1179"/>
    </location>
</feature>
<dbReference type="Ensembl" id="ENSELUT00000016546.3">
    <property type="protein sequence ID" value="ENSELUP00000001952.3"/>
    <property type="gene ID" value="ENSELUG00000001588.3"/>
</dbReference>
<feature type="region of interest" description="Disordered" evidence="3">
    <location>
        <begin position="523"/>
        <end position="573"/>
    </location>
</feature>
<feature type="compositionally biased region" description="Polar residues" evidence="3">
    <location>
        <begin position="796"/>
        <end position="810"/>
    </location>
</feature>
<name>A0A3P8XFT4_ESOLU</name>
<feature type="region of interest" description="Disordered" evidence="3">
    <location>
        <begin position="198"/>
        <end position="217"/>
    </location>
</feature>
<feature type="compositionally biased region" description="Low complexity" evidence="3">
    <location>
        <begin position="47"/>
        <end position="58"/>
    </location>
</feature>
<dbReference type="Proteomes" id="UP000265140">
    <property type="component" value="Chromosome 16"/>
</dbReference>
<dbReference type="GeneTree" id="ENSGT00950000182982"/>
<dbReference type="Bgee" id="ENSELUG00000001588">
    <property type="expression patterns" value="Expressed in brain and 11 other cell types or tissues"/>
</dbReference>
<evidence type="ECO:0000256" key="1">
    <source>
        <dbReference type="ARBA" id="ARBA00023054"/>
    </source>
</evidence>
<evidence type="ECO:0000313" key="5">
    <source>
        <dbReference type="Ensembl" id="ENSELUP00000001952.3"/>
    </source>
</evidence>
<dbReference type="AlphaFoldDB" id="A0A3P8XFT4"/>
<reference evidence="5" key="3">
    <citation type="submission" date="2025-08" db="UniProtKB">
        <authorList>
            <consortium name="Ensembl"/>
        </authorList>
    </citation>
    <scope>IDENTIFICATION</scope>
</reference>
<feature type="domain" description="SOGA 1/2-like coiled-coil" evidence="4">
    <location>
        <begin position="230"/>
        <end position="278"/>
    </location>
</feature>
<evidence type="ECO:0000256" key="3">
    <source>
        <dbReference type="SAM" id="MobiDB-lite"/>
    </source>
</evidence>
<evidence type="ECO:0000313" key="6">
    <source>
        <dbReference type="Proteomes" id="UP000265140"/>
    </source>
</evidence>
<dbReference type="PANTHER" id="PTHR15705:SF1">
    <property type="entry name" value="RIKEN CDNA 9330159F19 GENE"/>
    <property type="match status" value="1"/>
</dbReference>
<protein>
    <recommendedName>
        <fullName evidence="4">SOGA 1/2-like coiled-coil domain-containing protein</fullName>
    </recommendedName>
</protein>
<feature type="region of interest" description="Disordered" evidence="3">
    <location>
        <begin position="37"/>
        <end position="59"/>
    </location>
</feature>
<feature type="coiled-coil region" evidence="2">
    <location>
        <begin position="92"/>
        <end position="163"/>
    </location>
</feature>
<feature type="region of interest" description="Disordered" evidence="3">
    <location>
        <begin position="1018"/>
        <end position="1071"/>
    </location>
</feature>
<dbReference type="PANTHER" id="PTHR15705">
    <property type="entry name" value="MCG7194, ISOFORM CRA_A"/>
    <property type="match status" value="1"/>
</dbReference>
<reference evidence="5" key="4">
    <citation type="submission" date="2025-09" db="UniProtKB">
        <authorList>
            <consortium name="Ensembl"/>
        </authorList>
    </citation>
    <scope>IDENTIFICATION</scope>
</reference>
<feature type="region of interest" description="Disordered" evidence="3">
    <location>
        <begin position="894"/>
        <end position="979"/>
    </location>
</feature>
<organism evidence="5 6">
    <name type="scientific">Esox lucius</name>
    <name type="common">Northern pike</name>
    <dbReference type="NCBI Taxonomy" id="8010"/>
    <lineage>
        <taxon>Eukaryota</taxon>
        <taxon>Metazoa</taxon>
        <taxon>Chordata</taxon>
        <taxon>Craniata</taxon>
        <taxon>Vertebrata</taxon>
        <taxon>Euteleostomi</taxon>
        <taxon>Actinopterygii</taxon>
        <taxon>Neopterygii</taxon>
        <taxon>Teleostei</taxon>
        <taxon>Protacanthopterygii</taxon>
        <taxon>Esociformes</taxon>
        <taxon>Esocidae</taxon>
        <taxon>Esox</taxon>
    </lineage>
</organism>
<sequence length="1193" mass="131001">MWNATFGNVSGLHSGGGGGGYVPAQGWEFVPCSGLERERGRGKSRSPLRTLSSPPTTTQFYEHSHSGIVGTVGTPAEAPRGQVRAHEPGTHHSRLKKKFDDLKKRHEQDKEQWMQEKEILLRQVAEIQGGENRRILLDLKTVVDEVQVEVKREESKRSELQLQYTKDRCAWELERAELKCRIAQLEARGGGSVVEVGLQTQSSEPRESTLEQGDREQQRRLLADTHTAAMDLRCRLEHNERGWVREKNELLERFDLERKEWESQLKDMRRKIEEVRWLYKEVRVKMGHEGVGGATRPMGEITEEVTLSVSVHSNSTGSSMLSERSTCGPNSSSSSSQSEPSNHKHSLRHHQENRSDLTTAQGIRKDHLDNGREPCNYEGYVRSQEVDMDELEAILRGVMGRGFDRDAPSEVSEDNVRHKHLTGAGGELTQNTDLIYRTGMDMKNARDLNAALKEIARVSEELCSYQDNIRRRSGGDKRIQTESVHYPEVDHVKIQGRLEDPGFELTQLARDLQGLGEDCWMLADDPTKGHRGPPRVPPPPTPPPVPPRTTSWYLPSPSPPTHDHDLQQPQSFSVSDQRCHSPCPLDRKCHSPCLLDRKCASSPSIVRKFEVMLQENEGKVLTDAGFASCAVPTNSHCNVGCCHSRWSCAGSHTGSSKSSTYVPVQKSLSEVNIVSAAGRDLSHDRRPGEKSGGPKDPTVSDVFAGVTLASPSAVSSSPSHSQNKTLEEATAEFNRTLFQAEMGRGMEEEEEEEGCDNHDSLTSAGVPTWGQTVRGKVTHGVTGEKNLPSRHATKVKQGSPSSVVKLSQAPSLHDTKPGVGGRTFDPTASPDLAPQQPRVQFKNMPTCCPENKHKHGNPNCPSKPALCRSLSSEYMPAPTQTQTHQIPSMTFTRSVSSECMPAPVRPQTQAGKTPAPEVTDIPKQNYKAPGERPHSVKSSPAPQPPTDARHGGQARLRRATSPDTHKHGAGGLRVPGVMNEQPWKPLTLAALRPADSRSNYGAVERILKSFESAVWSQYQPFGHPGPNPGTSPEPGPNPGTSPDPDVNPGSHPGPSHGATSGLSPSPRQEEDVVDPLGVVTDGNAVRAAASALSGAHSRCYLTQRDSSNRGTRLTLQECKESSSSWCVQKNFPRPHRPANRRLPSRWASRSPSTSSSSNSSSTCSTPVWRPPSSSARRHTSFSYSAYHADTVIT</sequence>
<keyword evidence="6" id="KW-1185">Reference proteome</keyword>
<feature type="compositionally biased region" description="Basic residues" evidence="3">
    <location>
        <begin position="1132"/>
        <end position="1143"/>
    </location>
</feature>
<feature type="compositionally biased region" description="Basic and acidic residues" evidence="3">
    <location>
        <begin position="363"/>
        <end position="372"/>
    </location>
</feature>
<feature type="coiled-coil region" evidence="2">
    <location>
        <begin position="244"/>
        <end position="278"/>
    </location>
</feature>